<keyword evidence="2" id="KW-1185">Reference proteome</keyword>
<accession>A0A6N9TJB1</accession>
<sequence length="11" mass="1252">MLPVLIGMFCQ</sequence>
<proteinExistence type="predicted"/>
<name>A0A6N9TJB1_9ALTE</name>
<dbReference type="Proteomes" id="UP000471381">
    <property type="component" value="Unassembled WGS sequence"/>
</dbReference>
<reference evidence="1 2" key="1">
    <citation type="submission" date="2020-01" db="EMBL/GenBank/DDBJ databases">
        <title>Genomes of bacteria type strains.</title>
        <authorList>
            <person name="Chen J."/>
            <person name="Zhu S."/>
            <person name="Yang J."/>
        </authorList>
    </citation>
    <scope>NUCLEOTIDE SEQUENCE [LARGE SCALE GENOMIC DNA]</scope>
    <source>
        <strain evidence="1 2">LMG 24078</strain>
    </source>
</reference>
<evidence type="ECO:0000313" key="1">
    <source>
        <dbReference type="EMBL" id="NDW15996.1"/>
    </source>
</evidence>
<gene>
    <name evidence="1" type="ORF">GTQ48_10750</name>
</gene>
<protein>
    <submittedName>
        <fullName evidence="1">Uncharacterized protein</fullName>
    </submittedName>
</protein>
<comment type="caution">
    <text evidence="1">The sequence shown here is derived from an EMBL/GenBank/DDBJ whole genome shotgun (WGS) entry which is preliminary data.</text>
</comment>
<evidence type="ECO:0000313" key="2">
    <source>
        <dbReference type="Proteomes" id="UP000471381"/>
    </source>
</evidence>
<organism evidence="1 2">
    <name type="scientific">Alteromonas genovensis</name>
    <dbReference type="NCBI Taxonomy" id="471225"/>
    <lineage>
        <taxon>Bacteria</taxon>
        <taxon>Pseudomonadati</taxon>
        <taxon>Pseudomonadota</taxon>
        <taxon>Gammaproteobacteria</taxon>
        <taxon>Alteromonadales</taxon>
        <taxon>Alteromonadaceae</taxon>
        <taxon>Alteromonas/Salinimonas group</taxon>
        <taxon>Alteromonas</taxon>
    </lineage>
</organism>
<dbReference type="EMBL" id="JAAAWO010000007">
    <property type="protein sequence ID" value="NDW15996.1"/>
    <property type="molecule type" value="Genomic_DNA"/>
</dbReference>